<sequence>MVCSNLWTPLTEAVFYYTGLSPTAFFTIAALMAVTYKVVYHMLGGTDDYMYVKKAEEAARRKPIQIGDLTAAELLAFNGSDPKKPLLMAIRGQIYDVSSSRMFYGPGGAYAMFAGKDASRALAKLSFDPREINGNLEGLCDSELETLLDWECKFMEKYAKVGQLVPP</sequence>
<evidence type="ECO:0000256" key="6">
    <source>
        <dbReference type="ARBA" id="ARBA00022692"/>
    </source>
</evidence>
<dbReference type="FunFam" id="3.10.120.10:FF:000006">
    <property type="entry name" value="Membrane steroid-binding protein 1"/>
    <property type="match status" value="1"/>
</dbReference>
<evidence type="ECO:0000256" key="4">
    <source>
        <dbReference type="ARBA" id="ARBA00022617"/>
    </source>
</evidence>
<comment type="caution">
    <text evidence="16">The sequence shown here is derived from an EMBL/GenBank/DDBJ whole genome shotgun (WGS) entry which is preliminary data.</text>
</comment>
<reference evidence="16 17" key="1">
    <citation type="submission" date="2018-06" db="EMBL/GenBank/DDBJ databases">
        <title>The Genome of Cuscuta australis (Dodder) Provides Insight into the Evolution of Plant Parasitism.</title>
        <authorList>
            <person name="Liu H."/>
        </authorList>
    </citation>
    <scope>NUCLEOTIDE SEQUENCE [LARGE SCALE GENOMIC DNA]</scope>
    <source>
        <strain evidence="17">cv. Yunnan</strain>
        <tissue evidence="16">Vines</tissue>
    </source>
</reference>
<dbReference type="PANTHER" id="PTHR10281:SF72">
    <property type="entry name" value="NEUDESIN"/>
    <property type="match status" value="1"/>
</dbReference>
<keyword evidence="17" id="KW-1185">Reference proteome</keyword>
<feature type="domain" description="Cytochrome b5 heme-binding" evidence="15">
    <location>
        <begin position="69"/>
        <end position="165"/>
    </location>
</feature>
<dbReference type="EMBL" id="NQVE01000098">
    <property type="protein sequence ID" value="RAL48455.1"/>
    <property type="molecule type" value="Genomic_DNA"/>
</dbReference>
<evidence type="ECO:0000313" key="16">
    <source>
        <dbReference type="EMBL" id="RAL48455.1"/>
    </source>
</evidence>
<dbReference type="SMART" id="SM01117">
    <property type="entry name" value="Cyt-b5"/>
    <property type="match status" value="1"/>
</dbReference>
<dbReference type="Gene3D" id="3.10.120.10">
    <property type="entry name" value="Cytochrome b5-like heme/steroid binding domain"/>
    <property type="match status" value="1"/>
</dbReference>
<dbReference type="Proteomes" id="UP000249390">
    <property type="component" value="Unassembled WGS sequence"/>
</dbReference>
<evidence type="ECO:0000256" key="3">
    <source>
        <dbReference type="ARBA" id="ARBA00022475"/>
    </source>
</evidence>
<evidence type="ECO:0000256" key="11">
    <source>
        <dbReference type="ARBA" id="ARBA00023121"/>
    </source>
</evidence>
<evidence type="ECO:0000256" key="2">
    <source>
        <dbReference type="ARBA" id="ARBA00004240"/>
    </source>
</evidence>
<name>A0A328DRZ2_9ASTE</name>
<evidence type="ECO:0000259" key="15">
    <source>
        <dbReference type="SMART" id="SM01117"/>
    </source>
</evidence>
<dbReference type="InterPro" id="IPR050577">
    <property type="entry name" value="MAPR/NEUFC/NENF-like"/>
</dbReference>
<evidence type="ECO:0000256" key="8">
    <source>
        <dbReference type="ARBA" id="ARBA00022824"/>
    </source>
</evidence>
<keyword evidence="4" id="KW-0349">Heme</keyword>
<comment type="subcellular location">
    <subcellularLocation>
        <location evidence="1">Cell membrane</location>
    </subcellularLocation>
    <subcellularLocation>
        <location evidence="2">Endoplasmic reticulum</location>
    </subcellularLocation>
</comment>
<comment type="similarity">
    <text evidence="13">Belongs to the cytochrome b5 family. MAPR subfamily.</text>
</comment>
<evidence type="ECO:0000256" key="10">
    <source>
        <dbReference type="ARBA" id="ARBA00023004"/>
    </source>
</evidence>
<dbReference type="Pfam" id="PF00173">
    <property type="entry name" value="Cyt-b5"/>
    <property type="match status" value="1"/>
</dbReference>
<dbReference type="AlphaFoldDB" id="A0A328DRZ2"/>
<evidence type="ECO:0000313" key="17">
    <source>
        <dbReference type="Proteomes" id="UP000249390"/>
    </source>
</evidence>
<dbReference type="InterPro" id="IPR036400">
    <property type="entry name" value="Cyt_B5-like_heme/steroid_sf"/>
</dbReference>
<feature type="transmembrane region" description="Helical" evidence="14">
    <location>
        <begin position="14"/>
        <end position="34"/>
    </location>
</feature>
<keyword evidence="9 14" id="KW-1133">Transmembrane helix</keyword>
<keyword evidence="8" id="KW-0256">Endoplasmic reticulum</keyword>
<dbReference type="PANTHER" id="PTHR10281">
    <property type="entry name" value="MEMBRANE-ASSOCIATED PROGESTERONE RECEPTOR COMPONENT-RELATED"/>
    <property type="match status" value="1"/>
</dbReference>
<keyword evidence="5" id="KW-0754">Steroid-binding</keyword>
<accession>A0A328DRZ2</accession>
<evidence type="ECO:0000256" key="5">
    <source>
        <dbReference type="ARBA" id="ARBA00022665"/>
    </source>
</evidence>
<keyword evidence="12 14" id="KW-0472">Membrane</keyword>
<keyword evidence="7" id="KW-0479">Metal-binding</keyword>
<keyword evidence="11" id="KW-0446">Lipid-binding</keyword>
<keyword evidence="10" id="KW-0408">Iron</keyword>
<dbReference type="GO" id="GO:0046872">
    <property type="term" value="F:metal ion binding"/>
    <property type="evidence" value="ECO:0007669"/>
    <property type="project" value="UniProtKB-KW"/>
</dbReference>
<dbReference type="GO" id="GO:0005886">
    <property type="term" value="C:plasma membrane"/>
    <property type="evidence" value="ECO:0007669"/>
    <property type="project" value="UniProtKB-SubCell"/>
</dbReference>
<evidence type="ECO:0000256" key="9">
    <source>
        <dbReference type="ARBA" id="ARBA00022989"/>
    </source>
</evidence>
<dbReference type="GO" id="GO:0005496">
    <property type="term" value="F:steroid binding"/>
    <property type="evidence" value="ECO:0007669"/>
    <property type="project" value="UniProtKB-KW"/>
</dbReference>
<evidence type="ECO:0000256" key="1">
    <source>
        <dbReference type="ARBA" id="ARBA00004236"/>
    </source>
</evidence>
<dbReference type="GO" id="GO:0005783">
    <property type="term" value="C:endoplasmic reticulum"/>
    <property type="evidence" value="ECO:0007669"/>
    <property type="project" value="UniProtKB-SubCell"/>
</dbReference>
<evidence type="ECO:0000256" key="13">
    <source>
        <dbReference type="ARBA" id="ARBA00038357"/>
    </source>
</evidence>
<protein>
    <recommendedName>
        <fullName evidence="15">Cytochrome b5 heme-binding domain-containing protein</fullName>
    </recommendedName>
</protein>
<organism evidence="16 17">
    <name type="scientific">Cuscuta australis</name>
    <dbReference type="NCBI Taxonomy" id="267555"/>
    <lineage>
        <taxon>Eukaryota</taxon>
        <taxon>Viridiplantae</taxon>
        <taxon>Streptophyta</taxon>
        <taxon>Embryophyta</taxon>
        <taxon>Tracheophyta</taxon>
        <taxon>Spermatophyta</taxon>
        <taxon>Magnoliopsida</taxon>
        <taxon>eudicotyledons</taxon>
        <taxon>Gunneridae</taxon>
        <taxon>Pentapetalae</taxon>
        <taxon>asterids</taxon>
        <taxon>lamiids</taxon>
        <taxon>Solanales</taxon>
        <taxon>Convolvulaceae</taxon>
        <taxon>Cuscuteae</taxon>
        <taxon>Cuscuta</taxon>
        <taxon>Cuscuta subgen. Grammica</taxon>
        <taxon>Cuscuta sect. Cleistogrammica</taxon>
    </lineage>
</organism>
<keyword evidence="3" id="KW-1003">Cell membrane</keyword>
<dbReference type="SUPFAM" id="SSF55856">
    <property type="entry name" value="Cytochrome b5-like heme/steroid binding domain"/>
    <property type="match status" value="1"/>
</dbReference>
<proteinExistence type="inferred from homology"/>
<gene>
    <name evidence="16" type="ORF">DM860_005879</name>
</gene>
<evidence type="ECO:0000256" key="12">
    <source>
        <dbReference type="ARBA" id="ARBA00023136"/>
    </source>
</evidence>
<dbReference type="InterPro" id="IPR001199">
    <property type="entry name" value="Cyt_B5-like_heme/steroid-bd"/>
</dbReference>
<evidence type="ECO:0000256" key="14">
    <source>
        <dbReference type="SAM" id="Phobius"/>
    </source>
</evidence>
<keyword evidence="6 14" id="KW-0812">Transmembrane</keyword>
<evidence type="ECO:0000256" key="7">
    <source>
        <dbReference type="ARBA" id="ARBA00022723"/>
    </source>
</evidence>